<accession>A0A834A4C8</accession>
<feature type="region of interest" description="Disordered" evidence="1">
    <location>
        <begin position="20"/>
        <end position="40"/>
    </location>
</feature>
<evidence type="ECO:0000313" key="3">
    <source>
        <dbReference type="Proteomes" id="UP000664940"/>
    </source>
</evidence>
<evidence type="ECO:0000313" key="2">
    <source>
        <dbReference type="EMBL" id="KAF6104354.1"/>
    </source>
</evidence>
<sequence>MRCPSRCLLPTLDLAPGPLNIPPARRGAPQPRTKAWAQGKVWKEGRSGGERRNLFQVPAQCPSPQSGLQTDGRIPVVPTQAPRQNLSCRSPSGCVPTEAAMSPEARALGVCVGPHLVLQAGNMRHC</sequence>
<gene>
    <name evidence="2" type="ORF">HJG60_011310</name>
</gene>
<reference evidence="2 3" key="1">
    <citation type="journal article" date="2020" name="Nature">
        <title>Six reference-quality genomes reveal evolution of bat adaptations.</title>
        <authorList>
            <person name="Jebb D."/>
            <person name="Huang Z."/>
            <person name="Pippel M."/>
            <person name="Hughes G.M."/>
            <person name="Lavrichenko K."/>
            <person name="Devanna P."/>
            <person name="Winkler S."/>
            <person name="Jermiin L.S."/>
            <person name="Skirmuntt E.C."/>
            <person name="Katzourakis A."/>
            <person name="Burkitt-Gray L."/>
            <person name="Ray D.A."/>
            <person name="Sullivan K.A.M."/>
            <person name="Roscito J.G."/>
            <person name="Kirilenko B.M."/>
            <person name="Davalos L.M."/>
            <person name="Corthals A.P."/>
            <person name="Power M.L."/>
            <person name="Jones G."/>
            <person name="Ransome R.D."/>
            <person name="Dechmann D.K.N."/>
            <person name="Locatelli A.G."/>
            <person name="Puechmaille S.J."/>
            <person name="Fedrigo O."/>
            <person name="Jarvis E.D."/>
            <person name="Hiller M."/>
            <person name="Vernes S.C."/>
            <person name="Myers E.W."/>
            <person name="Teeling E.C."/>
        </authorList>
    </citation>
    <scope>NUCLEOTIDE SEQUENCE [LARGE SCALE GENOMIC DNA]</scope>
    <source>
        <strain evidence="2">Bat1K_MPI-CBG_1</strain>
    </source>
</reference>
<dbReference type="EMBL" id="JABVXQ010000006">
    <property type="protein sequence ID" value="KAF6104354.1"/>
    <property type="molecule type" value="Genomic_DNA"/>
</dbReference>
<comment type="caution">
    <text evidence="2">The sequence shown here is derived from an EMBL/GenBank/DDBJ whole genome shotgun (WGS) entry which is preliminary data.</text>
</comment>
<dbReference type="AlphaFoldDB" id="A0A834A4C8"/>
<name>A0A834A4C8_9CHIR</name>
<evidence type="ECO:0000256" key="1">
    <source>
        <dbReference type="SAM" id="MobiDB-lite"/>
    </source>
</evidence>
<dbReference type="Proteomes" id="UP000664940">
    <property type="component" value="Unassembled WGS sequence"/>
</dbReference>
<protein>
    <submittedName>
        <fullName evidence="2">Uncharacterized protein</fullName>
    </submittedName>
</protein>
<proteinExistence type="predicted"/>
<organism evidence="2 3">
    <name type="scientific">Phyllostomus discolor</name>
    <name type="common">pale spear-nosed bat</name>
    <dbReference type="NCBI Taxonomy" id="89673"/>
    <lineage>
        <taxon>Eukaryota</taxon>
        <taxon>Metazoa</taxon>
        <taxon>Chordata</taxon>
        <taxon>Craniata</taxon>
        <taxon>Vertebrata</taxon>
        <taxon>Euteleostomi</taxon>
        <taxon>Mammalia</taxon>
        <taxon>Eutheria</taxon>
        <taxon>Laurasiatheria</taxon>
        <taxon>Chiroptera</taxon>
        <taxon>Yangochiroptera</taxon>
        <taxon>Phyllostomidae</taxon>
        <taxon>Phyllostominae</taxon>
        <taxon>Phyllostomus</taxon>
    </lineage>
</organism>